<dbReference type="Gene3D" id="3.30.700.10">
    <property type="entry name" value="Glycoprotein, Type 4 Pilin"/>
    <property type="match status" value="1"/>
</dbReference>
<dbReference type="AlphaFoldDB" id="A0A2M7QJU6"/>
<dbReference type="Proteomes" id="UP000229401">
    <property type="component" value="Unassembled WGS sequence"/>
</dbReference>
<dbReference type="EMBL" id="PFLI01000065">
    <property type="protein sequence ID" value="PIY72265.1"/>
    <property type="molecule type" value="Genomic_DNA"/>
</dbReference>
<dbReference type="NCBIfam" id="TIGR02532">
    <property type="entry name" value="IV_pilin_GFxxxE"/>
    <property type="match status" value="1"/>
</dbReference>
<protein>
    <recommendedName>
        <fullName evidence="4">Type II secretion system protein GspG C-terminal domain-containing protein</fullName>
    </recommendedName>
</protein>
<evidence type="ECO:0000313" key="2">
    <source>
        <dbReference type="EMBL" id="PIY72265.1"/>
    </source>
</evidence>
<dbReference type="SUPFAM" id="SSF54523">
    <property type="entry name" value="Pili subunits"/>
    <property type="match status" value="1"/>
</dbReference>
<evidence type="ECO:0000313" key="3">
    <source>
        <dbReference type="Proteomes" id="UP000229401"/>
    </source>
</evidence>
<proteinExistence type="predicted"/>
<comment type="caution">
    <text evidence="2">The sequence shown here is derived from an EMBL/GenBank/DDBJ whole genome shotgun (WGS) entry which is preliminary data.</text>
</comment>
<gene>
    <name evidence="2" type="ORF">COY87_01990</name>
</gene>
<keyword evidence="1" id="KW-1133">Transmembrane helix</keyword>
<evidence type="ECO:0008006" key="4">
    <source>
        <dbReference type="Google" id="ProtNLM"/>
    </source>
</evidence>
<name>A0A2M7QJU6_9BACT</name>
<sequence>MKKNLLGFTLIELLIVIALLGTLAVALLAALDPLEQIRKGTDTGIRNTVAEIHGGAIRYSALKGGVLPFRDESDPTKLHSGEIDWFAGSTDKGSAFIQEIIDSGELKTDFIKLAGTQLSRIFINGKNGDPATDYKVTVCYKPEAKSFRMDNNTKFSTTNADGIGEVVEQTTAGDVCPATAGTTPNGIYCYWCVR</sequence>
<accession>A0A2M7QJU6</accession>
<feature type="transmembrane region" description="Helical" evidence="1">
    <location>
        <begin position="6"/>
        <end position="31"/>
    </location>
</feature>
<keyword evidence="1" id="KW-0472">Membrane</keyword>
<keyword evidence="1" id="KW-0812">Transmembrane</keyword>
<dbReference type="Pfam" id="PF07963">
    <property type="entry name" value="N_methyl"/>
    <property type="match status" value="1"/>
</dbReference>
<evidence type="ECO:0000256" key="1">
    <source>
        <dbReference type="SAM" id="Phobius"/>
    </source>
</evidence>
<dbReference type="InterPro" id="IPR012902">
    <property type="entry name" value="N_methyl_site"/>
</dbReference>
<dbReference type="InterPro" id="IPR045584">
    <property type="entry name" value="Pilin-like"/>
</dbReference>
<reference evidence="3" key="1">
    <citation type="submission" date="2017-09" db="EMBL/GenBank/DDBJ databases">
        <title>Depth-based differentiation of microbial function through sediment-hosted aquifers and enrichment of novel symbionts in the deep terrestrial subsurface.</title>
        <authorList>
            <person name="Probst A.J."/>
            <person name="Ladd B."/>
            <person name="Jarett J.K."/>
            <person name="Geller-Mcgrath D.E."/>
            <person name="Sieber C.M.K."/>
            <person name="Emerson J.B."/>
            <person name="Anantharaman K."/>
            <person name="Thomas B.C."/>
            <person name="Malmstrom R."/>
            <person name="Stieglmeier M."/>
            <person name="Klingl A."/>
            <person name="Woyke T."/>
            <person name="Ryan C.M."/>
            <person name="Banfield J.F."/>
        </authorList>
    </citation>
    <scope>NUCLEOTIDE SEQUENCE [LARGE SCALE GENOMIC DNA]</scope>
</reference>
<organism evidence="2 3">
    <name type="scientific">Candidatus Roizmanbacteria bacterium CG_4_10_14_0_8_um_filter_33_9</name>
    <dbReference type="NCBI Taxonomy" id="1974826"/>
    <lineage>
        <taxon>Bacteria</taxon>
        <taxon>Candidatus Roizmaniibacteriota</taxon>
    </lineage>
</organism>